<name>A0A7Y9FNC2_9SPHN</name>
<keyword evidence="1" id="KW-0812">Transmembrane</keyword>
<proteinExistence type="predicted"/>
<dbReference type="Proteomes" id="UP000517753">
    <property type="component" value="Unassembled WGS sequence"/>
</dbReference>
<keyword evidence="1" id="KW-1133">Transmembrane helix</keyword>
<feature type="transmembrane region" description="Helical" evidence="1">
    <location>
        <begin position="20"/>
        <end position="39"/>
    </location>
</feature>
<dbReference type="AlphaFoldDB" id="A0A7Y9FNC2"/>
<dbReference type="EMBL" id="JACCBY010000002">
    <property type="protein sequence ID" value="NYD90313.1"/>
    <property type="molecule type" value="Genomic_DNA"/>
</dbReference>
<evidence type="ECO:0000313" key="3">
    <source>
        <dbReference type="Proteomes" id="UP000517753"/>
    </source>
</evidence>
<gene>
    <name evidence="2" type="ORF">HD841_002093</name>
</gene>
<accession>A0A7Y9FNC2</accession>
<keyword evidence="1" id="KW-0472">Membrane</keyword>
<protein>
    <submittedName>
        <fullName evidence="2">Flp pilus assembly protein TadG</fullName>
    </submittedName>
</protein>
<evidence type="ECO:0000256" key="1">
    <source>
        <dbReference type="SAM" id="Phobius"/>
    </source>
</evidence>
<organism evidence="2 3">
    <name type="scientific">Sphingomonas melonis</name>
    <dbReference type="NCBI Taxonomy" id="152682"/>
    <lineage>
        <taxon>Bacteria</taxon>
        <taxon>Pseudomonadati</taxon>
        <taxon>Pseudomonadota</taxon>
        <taxon>Alphaproteobacteria</taxon>
        <taxon>Sphingomonadales</taxon>
        <taxon>Sphingomonadaceae</taxon>
        <taxon>Sphingomonas</taxon>
    </lineage>
</organism>
<evidence type="ECO:0000313" key="2">
    <source>
        <dbReference type="EMBL" id="NYD90313.1"/>
    </source>
</evidence>
<comment type="caution">
    <text evidence="2">The sequence shown here is derived from an EMBL/GenBank/DDBJ whole genome shotgun (WGS) entry which is preliminary data.</text>
</comment>
<sequence length="237" mass="25727">MQLTRLMPARRLASDRRGVALIEFALGAPLVLMLGLYGAEIGNQALTHLRISQIALTAADNASRMGQMQPSNIEQMGEADMNDVLQAARLQGAGIKLGTYGRMTISSLENIQQSYDLAPIQRIHWQRCMGLKNGAAYTSSYGTAPPSAGTTATLANAGTPALTGMGDPGRMVNAPAGYGLIFVELNYEYQPIVGGWLAKPFRMHYVASMIVRNNRDFRQIYNPLNAETPSTCNIFKT</sequence>
<reference evidence="2 3" key="2">
    <citation type="submission" date="2020-08" db="EMBL/GenBank/DDBJ databases">
        <title>The Agave Microbiome: Exploring the role of microbial communities in plant adaptations to desert environments.</title>
        <authorList>
            <person name="Partida-Martinez L.P."/>
        </authorList>
    </citation>
    <scope>NUCLEOTIDE SEQUENCE [LARGE SCALE GENOMIC DNA]</scope>
    <source>
        <strain evidence="2 3">AS2.3</strain>
    </source>
</reference>
<reference evidence="2 3" key="1">
    <citation type="submission" date="2020-07" db="EMBL/GenBank/DDBJ databases">
        <authorList>
            <person name="Partida-Martinez L."/>
            <person name="Huntemann M."/>
            <person name="Clum A."/>
            <person name="Wang J."/>
            <person name="Palaniappan K."/>
            <person name="Ritter S."/>
            <person name="Chen I.-M."/>
            <person name="Stamatis D."/>
            <person name="Reddy T."/>
            <person name="O'Malley R."/>
            <person name="Daum C."/>
            <person name="Shapiro N."/>
            <person name="Ivanova N."/>
            <person name="Kyrpides N."/>
            <person name="Woyke T."/>
        </authorList>
    </citation>
    <scope>NUCLEOTIDE SEQUENCE [LARGE SCALE GENOMIC DNA]</scope>
    <source>
        <strain evidence="2 3">AS2.3</strain>
    </source>
</reference>
<keyword evidence="3" id="KW-1185">Reference proteome</keyword>
<dbReference type="RefSeq" id="WP_179508732.1">
    <property type="nucleotide sequence ID" value="NZ_JACCBY010000002.1"/>
</dbReference>